<gene>
    <name evidence="1" type="ORF">OG913_06145</name>
</gene>
<protein>
    <submittedName>
        <fullName evidence="1">Uncharacterized protein</fullName>
    </submittedName>
</protein>
<dbReference type="RefSeq" id="WP_185948948.1">
    <property type="nucleotide sequence ID" value="NZ_CP108085.1"/>
</dbReference>
<sequence length="55" mass="5669">MLGAPAEVRAVLPDGWTSGRLHIALVGDGGVIARTALDVDTHTAHVIGDDPRARA</sequence>
<proteinExistence type="predicted"/>
<dbReference type="Proteomes" id="UP001432011">
    <property type="component" value="Chromosome"/>
</dbReference>
<dbReference type="EMBL" id="CP108085">
    <property type="protein sequence ID" value="WUP76600.1"/>
    <property type="molecule type" value="Genomic_DNA"/>
</dbReference>
<organism evidence="1 2">
    <name type="scientific">Microbispora hainanensis</name>
    <dbReference type="NCBI Taxonomy" id="568844"/>
    <lineage>
        <taxon>Bacteria</taxon>
        <taxon>Bacillati</taxon>
        <taxon>Actinomycetota</taxon>
        <taxon>Actinomycetes</taxon>
        <taxon>Streptosporangiales</taxon>
        <taxon>Streptosporangiaceae</taxon>
        <taxon>Microbispora</taxon>
    </lineage>
</organism>
<evidence type="ECO:0000313" key="2">
    <source>
        <dbReference type="Proteomes" id="UP001432011"/>
    </source>
</evidence>
<reference evidence="1" key="1">
    <citation type="submission" date="2022-10" db="EMBL/GenBank/DDBJ databases">
        <title>The complete genomes of actinobacterial strains from the NBC collection.</title>
        <authorList>
            <person name="Joergensen T.S."/>
            <person name="Alvarez Arevalo M."/>
            <person name="Sterndorff E.B."/>
            <person name="Faurdal D."/>
            <person name="Vuksanovic O."/>
            <person name="Mourched A.-S."/>
            <person name="Charusanti P."/>
            <person name="Shaw S."/>
            <person name="Blin K."/>
            <person name="Weber T."/>
        </authorList>
    </citation>
    <scope>NUCLEOTIDE SEQUENCE</scope>
    <source>
        <strain evidence="1">NBC_00254</strain>
    </source>
</reference>
<name>A0ABZ1SUA6_9ACTN</name>
<accession>A0ABZ1SUA6</accession>
<keyword evidence="2" id="KW-1185">Reference proteome</keyword>
<evidence type="ECO:0000313" key="1">
    <source>
        <dbReference type="EMBL" id="WUP76600.1"/>
    </source>
</evidence>